<evidence type="ECO:0000256" key="4">
    <source>
        <dbReference type="ARBA" id="ARBA00022692"/>
    </source>
</evidence>
<protein>
    <recommendedName>
        <fullName evidence="10">FUSC family protein</fullName>
    </recommendedName>
</protein>
<feature type="transmembrane region" description="Helical" evidence="7">
    <location>
        <begin position="413"/>
        <end position="432"/>
    </location>
</feature>
<evidence type="ECO:0000256" key="5">
    <source>
        <dbReference type="ARBA" id="ARBA00022989"/>
    </source>
</evidence>
<feature type="transmembrane region" description="Helical" evidence="7">
    <location>
        <begin position="367"/>
        <end position="385"/>
    </location>
</feature>
<dbReference type="OrthoDB" id="5750541at2"/>
<name>A0A3S3RK95_9GAMM</name>
<comment type="subcellular location">
    <subcellularLocation>
        <location evidence="1">Cell membrane</location>
        <topology evidence="1">Multi-pass membrane protein</topology>
    </subcellularLocation>
</comment>
<feature type="transmembrane region" description="Helical" evidence="7">
    <location>
        <begin position="438"/>
        <end position="456"/>
    </location>
</feature>
<dbReference type="GO" id="GO:0005886">
    <property type="term" value="C:plasma membrane"/>
    <property type="evidence" value="ECO:0007669"/>
    <property type="project" value="UniProtKB-SubCell"/>
</dbReference>
<proteinExistence type="predicted"/>
<evidence type="ECO:0000256" key="1">
    <source>
        <dbReference type="ARBA" id="ARBA00004651"/>
    </source>
</evidence>
<keyword evidence="9" id="KW-1185">Reference proteome</keyword>
<keyword evidence="5 7" id="KW-1133">Transmembrane helix</keyword>
<organism evidence="8 9">
    <name type="scientific">Photobacterium chitinilyticum</name>
    <dbReference type="NCBI Taxonomy" id="2485123"/>
    <lineage>
        <taxon>Bacteria</taxon>
        <taxon>Pseudomonadati</taxon>
        <taxon>Pseudomonadota</taxon>
        <taxon>Gammaproteobacteria</taxon>
        <taxon>Vibrionales</taxon>
        <taxon>Vibrionaceae</taxon>
        <taxon>Photobacterium</taxon>
    </lineage>
</organism>
<feature type="transmembrane region" description="Helical" evidence="7">
    <location>
        <begin position="12"/>
        <end position="28"/>
    </location>
</feature>
<evidence type="ECO:0000256" key="6">
    <source>
        <dbReference type="ARBA" id="ARBA00023136"/>
    </source>
</evidence>
<feature type="transmembrane region" description="Helical" evidence="7">
    <location>
        <begin position="34"/>
        <end position="51"/>
    </location>
</feature>
<keyword evidence="4 7" id="KW-0812">Transmembrane</keyword>
<keyword evidence="6 7" id="KW-0472">Membrane</keyword>
<reference evidence="8 9" key="1">
    <citation type="submission" date="2018-11" db="EMBL/GenBank/DDBJ databases">
        <title>Photobacterium sp. BEI247 sp. nov., a marine bacterium isolated from Yongle Blue Hole in the South China Sea.</title>
        <authorList>
            <person name="Wang X."/>
        </authorList>
    </citation>
    <scope>NUCLEOTIDE SEQUENCE [LARGE SCALE GENOMIC DNA]</scope>
    <source>
        <strain evidence="9">BEI247</strain>
    </source>
</reference>
<comment type="caution">
    <text evidence="8">The sequence shown here is derived from an EMBL/GenBank/DDBJ whole genome shotgun (WGS) entry which is preliminary data.</text>
</comment>
<evidence type="ECO:0000256" key="2">
    <source>
        <dbReference type="ARBA" id="ARBA00022448"/>
    </source>
</evidence>
<evidence type="ECO:0000313" key="8">
    <source>
        <dbReference type="EMBL" id="RWX57597.1"/>
    </source>
</evidence>
<dbReference type="RefSeq" id="WP_128782904.1">
    <property type="nucleotide sequence ID" value="NZ_RJLM01000001.1"/>
</dbReference>
<evidence type="ECO:0000256" key="3">
    <source>
        <dbReference type="ARBA" id="ARBA00022475"/>
    </source>
</evidence>
<evidence type="ECO:0000256" key="7">
    <source>
        <dbReference type="SAM" id="Phobius"/>
    </source>
</evidence>
<feature type="transmembrane region" description="Helical" evidence="7">
    <location>
        <begin position="492"/>
        <end position="513"/>
    </location>
</feature>
<evidence type="ECO:0000313" key="9">
    <source>
        <dbReference type="Proteomes" id="UP000287563"/>
    </source>
</evidence>
<feature type="transmembrane region" description="Helical" evidence="7">
    <location>
        <begin position="81"/>
        <end position="98"/>
    </location>
</feature>
<dbReference type="GO" id="GO:0022857">
    <property type="term" value="F:transmembrane transporter activity"/>
    <property type="evidence" value="ECO:0007669"/>
    <property type="project" value="InterPro"/>
</dbReference>
<gene>
    <name evidence="8" type="ORF">EDI28_06175</name>
</gene>
<evidence type="ECO:0008006" key="10">
    <source>
        <dbReference type="Google" id="ProtNLM"/>
    </source>
</evidence>
<feature type="transmembrane region" description="Helical" evidence="7">
    <location>
        <begin position="58"/>
        <end position="75"/>
    </location>
</feature>
<feature type="transmembrane region" description="Helical" evidence="7">
    <location>
        <begin position="105"/>
        <end position="123"/>
    </location>
</feature>
<dbReference type="PANTHER" id="PTHR30509">
    <property type="entry name" value="P-HYDROXYBENZOIC ACID EFFLUX PUMP SUBUNIT-RELATED"/>
    <property type="match status" value="1"/>
</dbReference>
<keyword evidence="2" id="KW-0813">Transport</keyword>
<accession>A0A3S3RK95</accession>
<dbReference type="PANTHER" id="PTHR30509:SF9">
    <property type="entry name" value="MULTIDRUG RESISTANCE PROTEIN MDTO"/>
    <property type="match status" value="1"/>
</dbReference>
<dbReference type="InterPro" id="IPR006726">
    <property type="entry name" value="PHBA_efflux_AaeB/fusaric-R"/>
</dbReference>
<keyword evidence="3" id="KW-1003">Cell membrane</keyword>
<dbReference type="Pfam" id="PF04632">
    <property type="entry name" value="FUSC"/>
    <property type="match status" value="1"/>
</dbReference>
<feature type="transmembrane region" description="Helical" evidence="7">
    <location>
        <begin position="135"/>
        <end position="153"/>
    </location>
</feature>
<dbReference type="AlphaFoldDB" id="A0A3S3RK95"/>
<sequence length="721" mass="81413">MVSERCKLPLKVATALSLAIVGALWLGWDKPYWAGFAVVVMSVTETTGHSLRKGRHRLVGTLIGVISAFLFVGLFAQEPFIFLLTFTSFAACCVYLMANPRTGYIWTMTLIVCTLIIVMGHFSAELTFTVAVLRLQETILGIVCFTLVFSLLWPASSRKVLHSTLLSFFVAQQRNIEKTVAGLEGRGERGQGLGFGDGLKFLIRLEDLLPAAIVDSYHISSEAKTWQLFLAQSREWALLCGHLSEASELLEPAMVNSEQQEIQALLIRISCRFASAEAALCGTVTNDNPIPEVITLRDKAIYDPQHHSALLQLEQVLNALDLLSCNMLKTLCAALTLDTLETLEMAVISNPHSQFAGLDLEQLCQALRAWVIIWICIGLWLFVPWTGGSTVALMGVILGSAIVSMPFCDVKMVFRNMVGWSCVILLQYVFLMPLFSEVWQLAAFYFLNCLAIWYWFSKPQQVLSRMLGTQLLIVMTMGAIKLQPVYDFQGALLQLFLMSVVVLIVYFVNYTLFSSLPERVFLRHIKWLYYLFAWQLRRLNFKDKKEHWFSRCIGLIFLGQSPLRSVMLMEQAIARIDWSRYPEVDREQVTGIISRLYALTLRLISLHDGYVGWEPKSIPPQVATLLADIVTSLSDVIECTGDIESLQLHEDKLDQLQVHLQQCVKNVNSDSVLLLSLNTEQVLYLFRVLAAIKLIIRDIKRLDKQVSSAKLSELEYNYFSL</sequence>
<dbReference type="EMBL" id="RJLM01000001">
    <property type="protein sequence ID" value="RWX57597.1"/>
    <property type="molecule type" value="Genomic_DNA"/>
</dbReference>
<dbReference type="Proteomes" id="UP000287563">
    <property type="component" value="Unassembled WGS sequence"/>
</dbReference>